<gene>
    <name evidence="11" type="ORF">GCM10011503_03220</name>
</gene>
<evidence type="ECO:0000259" key="10">
    <source>
        <dbReference type="Pfam" id="PF12693"/>
    </source>
</evidence>
<dbReference type="Pfam" id="PF12693">
    <property type="entry name" value="GspL_C"/>
    <property type="match status" value="1"/>
</dbReference>
<dbReference type="InterPro" id="IPR007812">
    <property type="entry name" value="T2SS_protein-GspL"/>
</dbReference>
<evidence type="ECO:0000256" key="9">
    <source>
        <dbReference type="ARBA" id="ARBA00023136"/>
    </source>
</evidence>
<keyword evidence="5" id="KW-0997">Cell inner membrane</keyword>
<proteinExistence type="inferred from homology"/>
<keyword evidence="4" id="KW-1003">Cell membrane</keyword>
<evidence type="ECO:0000256" key="5">
    <source>
        <dbReference type="ARBA" id="ARBA00022519"/>
    </source>
</evidence>
<keyword evidence="9" id="KW-0472">Membrane</keyword>
<evidence type="ECO:0000256" key="7">
    <source>
        <dbReference type="ARBA" id="ARBA00022927"/>
    </source>
</evidence>
<comment type="similarity">
    <text evidence="2">Belongs to the GSP L family.</text>
</comment>
<keyword evidence="8" id="KW-1133">Transmembrane helix</keyword>
<keyword evidence="7" id="KW-0653">Protein transport</keyword>
<keyword evidence="6" id="KW-0812">Transmembrane</keyword>
<evidence type="ECO:0000256" key="2">
    <source>
        <dbReference type="ARBA" id="ARBA00005318"/>
    </source>
</evidence>
<dbReference type="NCBIfam" id="TIGR01709">
    <property type="entry name" value="typeII_sec_gspL"/>
    <property type="match status" value="1"/>
</dbReference>
<keyword evidence="12" id="KW-1185">Reference proteome</keyword>
<comment type="subcellular location">
    <subcellularLocation>
        <location evidence="1">Cell inner membrane</location>
    </subcellularLocation>
</comment>
<comment type="caution">
    <text evidence="11">The sequence shown here is derived from an EMBL/GenBank/DDBJ whole genome shotgun (WGS) entry which is preliminary data.</text>
</comment>
<evidence type="ECO:0000313" key="12">
    <source>
        <dbReference type="Proteomes" id="UP000628854"/>
    </source>
</evidence>
<evidence type="ECO:0000256" key="4">
    <source>
        <dbReference type="ARBA" id="ARBA00022475"/>
    </source>
</evidence>
<reference evidence="12" key="1">
    <citation type="journal article" date="2019" name="Int. J. Syst. Evol. Microbiol.">
        <title>The Global Catalogue of Microorganisms (GCM) 10K type strain sequencing project: providing services to taxonomists for standard genome sequencing and annotation.</title>
        <authorList>
            <consortium name="The Broad Institute Genomics Platform"/>
            <consortium name="The Broad Institute Genome Sequencing Center for Infectious Disease"/>
            <person name="Wu L."/>
            <person name="Ma J."/>
        </authorList>
    </citation>
    <scope>NUCLEOTIDE SEQUENCE [LARGE SCALE GENOMIC DNA]</scope>
    <source>
        <strain evidence="12">CGMCC 1.15928</strain>
    </source>
</reference>
<name>A0ABQ1J442_9PROT</name>
<evidence type="ECO:0000313" key="11">
    <source>
        <dbReference type="EMBL" id="GGB58178.1"/>
    </source>
</evidence>
<dbReference type="Gene3D" id="3.30.1360.100">
    <property type="entry name" value="General secretion pathway protein M, EpsM"/>
    <property type="match status" value="1"/>
</dbReference>
<evidence type="ECO:0000256" key="6">
    <source>
        <dbReference type="ARBA" id="ARBA00022692"/>
    </source>
</evidence>
<dbReference type="InterPro" id="IPR025691">
    <property type="entry name" value="GspL_pp_dom"/>
</dbReference>
<evidence type="ECO:0000256" key="3">
    <source>
        <dbReference type="ARBA" id="ARBA00022448"/>
    </source>
</evidence>
<protein>
    <recommendedName>
        <fullName evidence="10">GspL periplasmic domain-containing protein</fullName>
    </recommendedName>
</protein>
<evidence type="ECO:0000256" key="1">
    <source>
        <dbReference type="ARBA" id="ARBA00004533"/>
    </source>
</evidence>
<organism evidence="11 12">
    <name type="scientific">Henriciella pelagia</name>
    <dbReference type="NCBI Taxonomy" id="1977912"/>
    <lineage>
        <taxon>Bacteria</taxon>
        <taxon>Pseudomonadati</taxon>
        <taxon>Pseudomonadota</taxon>
        <taxon>Alphaproteobacteria</taxon>
        <taxon>Hyphomonadales</taxon>
        <taxon>Hyphomonadaceae</taxon>
        <taxon>Henriciella</taxon>
    </lineage>
</organism>
<dbReference type="EMBL" id="BMKF01000001">
    <property type="protein sequence ID" value="GGB58178.1"/>
    <property type="molecule type" value="Genomic_DNA"/>
</dbReference>
<dbReference type="Proteomes" id="UP000628854">
    <property type="component" value="Unassembled WGS sequence"/>
</dbReference>
<feature type="domain" description="GspL periplasmic" evidence="10">
    <location>
        <begin position="127"/>
        <end position="279"/>
    </location>
</feature>
<sequence>MRRWQGYLNALDIPEADLVCLHGLLPDGNVAFDTGEEILFRDGDLTFACDSEAPDDLVRTLAAERLDIVYGTGLARRLQANAEIVDVATREDLIALLAGWYNDKTPSAHISLRQGDFALRRSLELKGFDRWRLAGALAGIAGVMWLGTAWIELQALDRQTADLRSRTSMIARAFAPDAMGDAGAAIQTLQQNQRNAAVSLRPTAATAALYEAVATDESAEVRSLRYDANTGRLTAMVVFDNYSQADVIGGRLESMGLSVTLGAARQSGSRVLGEFNIEAAS</sequence>
<keyword evidence="3" id="KW-0813">Transport</keyword>
<evidence type="ECO:0000256" key="8">
    <source>
        <dbReference type="ARBA" id="ARBA00022989"/>
    </source>
</evidence>
<accession>A0ABQ1J442</accession>